<dbReference type="EMBL" id="BAABME010002811">
    <property type="protein sequence ID" value="GAA0156218.1"/>
    <property type="molecule type" value="Genomic_DNA"/>
</dbReference>
<reference evidence="2 3" key="1">
    <citation type="submission" date="2024-01" db="EMBL/GenBank/DDBJ databases">
        <title>The complete chloroplast genome sequence of Lithospermum erythrorhizon: insights into the phylogenetic relationship among Boraginaceae species and the maternal lineages of purple gromwells.</title>
        <authorList>
            <person name="Okada T."/>
            <person name="Watanabe K."/>
        </authorList>
    </citation>
    <scope>NUCLEOTIDE SEQUENCE [LARGE SCALE GENOMIC DNA]</scope>
</reference>
<organism evidence="2 3">
    <name type="scientific">Lithospermum erythrorhizon</name>
    <name type="common">Purple gromwell</name>
    <name type="synonym">Lithospermum officinale var. erythrorhizon</name>
    <dbReference type="NCBI Taxonomy" id="34254"/>
    <lineage>
        <taxon>Eukaryota</taxon>
        <taxon>Viridiplantae</taxon>
        <taxon>Streptophyta</taxon>
        <taxon>Embryophyta</taxon>
        <taxon>Tracheophyta</taxon>
        <taxon>Spermatophyta</taxon>
        <taxon>Magnoliopsida</taxon>
        <taxon>eudicotyledons</taxon>
        <taxon>Gunneridae</taxon>
        <taxon>Pentapetalae</taxon>
        <taxon>asterids</taxon>
        <taxon>lamiids</taxon>
        <taxon>Boraginales</taxon>
        <taxon>Boraginaceae</taxon>
        <taxon>Boraginoideae</taxon>
        <taxon>Lithospermeae</taxon>
        <taxon>Lithospermum</taxon>
    </lineage>
</organism>
<sequence>MKIHDPFEAGPSNWNDEEDDAYWSSSDSMEENLNEPGEETDIMDIELAPSGGDLNLRNQLDCLLSHEEDSWKQRAKTKAITDGDKNSKFFHAHVQHKSKTNNILDLTNNNKILLTFEANLKEHCRNHFQNLFNSSRHNNSNLNSFTSLANMFTHILSHQINKLNLPFTPEEVRTVLFQMPQNKSPGPDEHYWRLSD</sequence>
<gene>
    <name evidence="2" type="ORF">LIER_13760</name>
</gene>
<dbReference type="Proteomes" id="UP001454036">
    <property type="component" value="Unassembled WGS sequence"/>
</dbReference>
<evidence type="ECO:0000256" key="1">
    <source>
        <dbReference type="SAM" id="MobiDB-lite"/>
    </source>
</evidence>
<comment type="caution">
    <text evidence="2">The sequence shown here is derived from an EMBL/GenBank/DDBJ whole genome shotgun (WGS) entry which is preliminary data.</text>
</comment>
<proteinExistence type="predicted"/>
<evidence type="ECO:0000313" key="3">
    <source>
        <dbReference type="Proteomes" id="UP001454036"/>
    </source>
</evidence>
<accession>A0AAV3PY53</accession>
<name>A0AAV3PY53_LITER</name>
<dbReference type="AlphaFoldDB" id="A0AAV3PY53"/>
<feature type="compositionally biased region" description="Acidic residues" evidence="1">
    <location>
        <begin position="28"/>
        <end position="37"/>
    </location>
</feature>
<feature type="region of interest" description="Disordered" evidence="1">
    <location>
        <begin position="1"/>
        <end position="37"/>
    </location>
</feature>
<keyword evidence="3" id="KW-1185">Reference proteome</keyword>
<protein>
    <submittedName>
        <fullName evidence="2">Uncharacterized protein</fullName>
    </submittedName>
</protein>
<evidence type="ECO:0000313" key="2">
    <source>
        <dbReference type="EMBL" id="GAA0156218.1"/>
    </source>
</evidence>